<dbReference type="InterPro" id="IPR011711">
    <property type="entry name" value="GntR_C"/>
</dbReference>
<evidence type="ECO:0000313" key="6">
    <source>
        <dbReference type="Proteomes" id="UP000013165"/>
    </source>
</evidence>
<keyword evidence="3" id="KW-0804">Transcription</keyword>
<keyword evidence="1" id="KW-0805">Transcription regulation</keyword>
<gene>
    <name evidence="5" type="ORF">J057_04986</name>
</gene>
<dbReference type="PANTHER" id="PTHR43537:SF24">
    <property type="entry name" value="GLUCONATE OPERON TRANSCRIPTIONAL REPRESSOR"/>
    <property type="match status" value="1"/>
</dbReference>
<dbReference type="STRING" id="626887.J057_04986"/>
<dbReference type="GO" id="GO:0003677">
    <property type="term" value="F:DNA binding"/>
    <property type="evidence" value="ECO:0007669"/>
    <property type="project" value="UniProtKB-KW"/>
</dbReference>
<dbReference type="PROSITE" id="PS50949">
    <property type="entry name" value="HTH_GNTR"/>
    <property type="match status" value="1"/>
</dbReference>
<sequence>MKPFKPRETLTEQVAQHIENLIAFGQLRSGERIYESAMAKQLDVSHGSVREGLLLLEKRHLVRNVPRKGAFVTALDSFFVRSLYEVLELYLCHTGRRLARLWQPEDMEKLESLYARMDECYKRGDLLAFLDLGIEYTQASLAYADNYFILEAIKDLWPSARRCAFLAFQHANQRVLEDNLAHMRESIEAIKARDEGLLVEIMRRYANQQCEQVLSYIGDDQPRSDVAN</sequence>
<dbReference type="SMART" id="SM00345">
    <property type="entry name" value="HTH_GNTR"/>
    <property type="match status" value="1"/>
</dbReference>
<dbReference type="Pfam" id="PF00392">
    <property type="entry name" value="GntR"/>
    <property type="match status" value="1"/>
</dbReference>
<reference evidence="5 6" key="1">
    <citation type="journal article" date="2013" name="Genome Announc.">
        <title>Genome Sequence of the Polycyclic Aromatic Hydrocarbon-Degrading Bacterium Strain Marinobacter nanhaiticus D15-8WT.</title>
        <authorList>
            <person name="Cui Z."/>
            <person name="Gao W."/>
            <person name="Li Q."/>
            <person name="Xu G."/>
            <person name="Zheng L."/>
        </authorList>
    </citation>
    <scope>NUCLEOTIDE SEQUENCE [LARGE SCALE GENOMIC DNA]</scope>
    <source>
        <strain evidence="5 6">D15-8W</strain>
    </source>
</reference>
<dbReference type="InterPro" id="IPR000524">
    <property type="entry name" value="Tscrpt_reg_HTH_GntR"/>
</dbReference>
<accession>N6X0V4</accession>
<dbReference type="InterPro" id="IPR036390">
    <property type="entry name" value="WH_DNA-bd_sf"/>
</dbReference>
<proteinExistence type="predicted"/>
<evidence type="ECO:0000256" key="1">
    <source>
        <dbReference type="ARBA" id="ARBA00023015"/>
    </source>
</evidence>
<dbReference type="SUPFAM" id="SSF48008">
    <property type="entry name" value="GntR ligand-binding domain-like"/>
    <property type="match status" value="1"/>
</dbReference>
<protein>
    <submittedName>
        <fullName evidence="5">GntR family transcriptional regulator</fullName>
    </submittedName>
</protein>
<dbReference type="SUPFAM" id="SSF46785">
    <property type="entry name" value="Winged helix' DNA-binding domain"/>
    <property type="match status" value="1"/>
</dbReference>
<dbReference type="InterPro" id="IPR008920">
    <property type="entry name" value="TF_FadR/GntR_C"/>
</dbReference>
<evidence type="ECO:0000256" key="3">
    <source>
        <dbReference type="ARBA" id="ARBA00023163"/>
    </source>
</evidence>
<evidence type="ECO:0000313" key="5">
    <source>
        <dbReference type="EMBL" id="ENO14678.1"/>
    </source>
</evidence>
<dbReference type="InterPro" id="IPR036388">
    <property type="entry name" value="WH-like_DNA-bd_sf"/>
</dbReference>
<dbReference type="CDD" id="cd07377">
    <property type="entry name" value="WHTH_GntR"/>
    <property type="match status" value="1"/>
</dbReference>
<keyword evidence="2" id="KW-0238">DNA-binding</keyword>
<keyword evidence="6" id="KW-1185">Reference proteome</keyword>
<feature type="domain" description="HTH gntR-type" evidence="4">
    <location>
        <begin position="8"/>
        <end position="75"/>
    </location>
</feature>
<dbReference type="HOGENOM" id="CLU_017584_5_3_6"/>
<dbReference type="PATRIC" id="fig|626887.3.peg.984"/>
<dbReference type="Gene3D" id="1.10.10.10">
    <property type="entry name" value="Winged helix-like DNA-binding domain superfamily/Winged helix DNA-binding domain"/>
    <property type="match status" value="1"/>
</dbReference>
<dbReference type="Pfam" id="PF07729">
    <property type="entry name" value="FCD"/>
    <property type="match status" value="1"/>
</dbReference>
<dbReference type="AlphaFoldDB" id="N6X0V4"/>
<dbReference type="Gene3D" id="1.20.120.530">
    <property type="entry name" value="GntR ligand-binding domain-like"/>
    <property type="match status" value="1"/>
</dbReference>
<dbReference type="PANTHER" id="PTHR43537">
    <property type="entry name" value="TRANSCRIPTIONAL REGULATOR, GNTR FAMILY"/>
    <property type="match status" value="1"/>
</dbReference>
<comment type="caution">
    <text evidence="5">The sequence shown here is derived from an EMBL/GenBank/DDBJ whole genome shotgun (WGS) entry which is preliminary data.</text>
</comment>
<name>N6X0V4_9GAMM</name>
<dbReference type="RefSeq" id="WP_004578975.1">
    <property type="nucleotide sequence ID" value="NZ_AP028878.1"/>
</dbReference>
<dbReference type="Proteomes" id="UP000013165">
    <property type="component" value="Unassembled WGS sequence"/>
</dbReference>
<evidence type="ECO:0000259" key="4">
    <source>
        <dbReference type="PROSITE" id="PS50949"/>
    </source>
</evidence>
<dbReference type="GO" id="GO:0003700">
    <property type="term" value="F:DNA-binding transcription factor activity"/>
    <property type="evidence" value="ECO:0007669"/>
    <property type="project" value="InterPro"/>
</dbReference>
<organism evidence="5 6">
    <name type="scientific">Marinobacter nanhaiticus D15-8W</name>
    <dbReference type="NCBI Taxonomy" id="626887"/>
    <lineage>
        <taxon>Bacteria</taxon>
        <taxon>Pseudomonadati</taxon>
        <taxon>Pseudomonadota</taxon>
        <taxon>Gammaproteobacteria</taxon>
        <taxon>Pseudomonadales</taxon>
        <taxon>Marinobacteraceae</taxon>
        <taxon>Marinobacter</taxon>
    </lineage>
</organism>
<dbReference type="SMART" id="SM00895">
    <property type="entry name" value="FCD"/>
    <property type="match status" value="1"/>
</dbReference>
<dbReference type="OrthoDB" id="9799812at2"/>
<dbReference type="EMBL" id="APLQ01000011">
    <property type="protein sequence ID" value="ENO14678.1"/>
    <property type="molecule type" value="Genomic_DNA"/>
</dbReference>
<dbReference type="eggNOG" id="COG1802">
    <property type="taxonomic scope" value="Bacteria"/>
</dbReference>
<evidence type="ECO:0000256" key="2">
    <source>
        <dbReference type="ARBA" id="ARBA00023125"/>
    </source>
</evidence>